<dbReference type="PANTHER" id="PTHR47894:SF1">
    <property type="entry name" value="HTH-TYPE TRANSCRIPTIONAL REGULATOR VQSM"/>
    <property type="match status" value="1"/>
</dbReference>
<proteinExistence type="predicted"/>
<dbReference type="EMBL" id="CP053586">
    <property type="protein sequence ID" value="WNZ25093.1"/>
    <property type="molecule type" value="Genomic_DNA"/>
</dbReference>
<evidence type="ECO:0000313" key="5">
    <source>
        <dbReference type="EMBL" id="WNZ25093.1"/>
    </source>
</evidence>
<dbReference type="SUPFAM" id="SSF46689">
    <property type="entry name" value="Homeodomain-like"/>
    <property type="match status" value="1"/>
</dbReference>
<dbReference type="Gene3D" id="1.10.10.60">
    <property type="entry name" value="Homeodomain-like"/>
    <property type="match status" value="1"/>
</dbReference>
<dbReference type="GO" id="GO:0000976">
    <property type="term" value="F:transcription cis-regulatory region binding"/>
    <property type="evidence" value="ECO:0007669"/>
    <property type="project" value="TreeGrafter"/>
</dbReference>
<feature type="domain" description="HTH araC/xylS-type" evidence="4">
    <location>
        <begin position="241"/>
        <end position="339"/>
    </location>
</feature>
<keyword evidence="1" id="KW-0805">Transcription regulation</keyword>
<reference evidence="5" key="1">
    <citation type="submission" date="2020-05" db="EMBL/GenBank/DDBJ databases">
        <authorList>
            <person name="Zhu T."/>
            <person name="Keshari N."/>
            <person name="Lu X."/>
        </authorList>
    </citation>
    <scope>NUCLEOTIDE SEQUENCE</scope>
    <source>
        <strain evidence="5">NK1-12</strain>
    </source>
</reference>
<protein>
    <submittedName>
        <fullName evidence="5">AraC family transcriptional regulator</fullName>
    </submittedName>
</protein>
<dbReference type="InterPro" id="IPR020449">
    <property type="entry name" value="Tscrpt_reg_AraC-type_HTH"/>
</dbReference>
<dbReference type="PRINTS" id="PR00032">
    <property type="entry name" value="HTHARAC"/>
</dbReference>
<dbReference type="InterPro" id="IPR032687">
    <property type="entry name" value="AraC-type_N"/>
</dbReference>
<dbReference type="Pfam" id="PF12833">
    <property type="entry name" value="HTH_18"/>
    <property type="match status" value="1"/>
</dbReference>
<dbReference type="Pfam" id="PF12625">
    <property type="entry name" value="Arabinose_bd"/>
    <property type="match status" value="1"/>
</dbReference>
<keyword evidence="3" id="KW-0804">Transcription</keyword>
<evidence type="ECO:0000256" key="2">
    <source>
        <dbReference type="ARBA" id="ARBA00023125"/>
    </source>
</evidence>
<keyword evidence="2" id="KW-0238">DNA-binding</keyword>
<organism evidence="5">
    <name type="scientific">Leptolyngbya sp. NK1-12</name>
    <dbReference type="NCBI Taxonomy" id="2547451"/>
    <lineage>
        <taxon>Bacteria</taxon>
        <taxon>Bacillati</taxon>
        <taxon>Cyanobacteriota</taxon>
        <taxon>Cyanophyceae</taxon>
        <taxon>Leptolyngbyales</taxon>
        <taxon>Leptolyngbyaceae</taxon>
        <taxon>Leptolyngbya group</taxon>
        <taxon>Leptolyngbya</taxon>
    </lineage>
</organism>
<dbReference type="PANTHER" id="PTHR47894">
    <property type="entry name" value="HTH-TYPE TRANSCRIPTIONAL REGULATOR GADX"/>
    <property type="match status" value="1"/>
</dbReference>
<name>A0AA96WGZ9_9CYAN</name>
<dbReference type="PROSITE" id="PS01124">
    <property type="entry name" value="HTH_ARAC_FAMILY_2"/>
    <property type="match status" value="1"/>
</dbReference>
<dbReference type="SMART" id="SM00342">
    <property type="entry name" value="HTH_ARAC"/>
    <property type="match status" value="1"/>
</dbReference>
<evidence type="ECO:0000256" key="1">
    <source>
        <dbReference type="ARBA" id="ARBA00023015"/>
    </source>
</evidence>
<dbReference type="InterPro" id="IPR009057">
    <property type="entry name" value="Homeodomain-like_sf"/>
</dbReference>
<dbReference type="AlphaFoldDB" id="A0AA96WGZ9"/>
<dbReference type="InterPro" id="IPR018060">
    <property type="entry name" value="HTH_AraC"/>
</dbReference>
<accession>A0AA96WGZ9</accession>
<dbReference type="GO" id="GO:0005829">
    <property type="term" value="C:cytosol"/>
    <property type="evidence" value="ECO:0007669"/>
    <property type="project" value="TreeGrafter"/>
</dbReference>
<dbReference type="RefSeq" id="WP_316431208.1">
    <property type="nucleotide sequence ID" value="NZ_CP053586.1"/>
</dbReference>
<sequence length="340" mass="38430">MQEKTVSGYLTRSLIQFAADQGMDIEELCSKVGLDPIVLTTPDHRIPASVHYAVWREVVKQTGDENLGLHFGEAFNVGNYGIVGYILLNCQTLADVLEKYCRYTYLFCQGFPCQLSISDGMAFFECSFSSGLIFKNDQLEESRYDAECTFASTLAAVKSLTGKELRPSMVSFRHASPGDISEYQRIFQTDLKFAMPFNRLAFNAAYLDWPVLSSNANLLSFFEQQADAMLGTLNGGDRYTQKVAYLIAEHLKGELPKIDAIASELSISIRHLQRELQAEGTSFQKLLDQTRQELALRYLKDPTFSIHDIAFLLGFSEPSAFNRAFKRWTGKTPRCYRLTR</sequence>
<dbReference type="GO" id="GO:0003700">
    <property type="term" value="F:DNA-binding transcription factor activity"/>
    <property type="evidence" value="ECO:0007669"/>
    <property type="project" value="InterPro"/>
</dbReference>
<evidence type="ECO:0000259" key="4">
    <source>
        <dbReference type="PROSITE" id="PS01124"/>
    </source>
</evidence>
<gene>
    <name evidence="5" type="ORF">HJG54_21070</name>
</gene>
<evidence type="ECO:0000256" key="3">
    <source>
        <dbReference type="ARBA" id="ARBA00023163"/>
    </source>
</evidence>